<dbReference type="AlphaFoldDB" id="A0A0G0B9A2"/>
<dbReference type="PANTHER" id="PTHR35984">
    <property type="entry name" value="PERIPLASMIC SERINE PROTEASE"/>
    <property type="match status" value="1"/>
</dbReference>
<dbReference type="GO" id="GO:0016020">
    <property type="term" value="C:membrane"/>
    <property type="evidence" value="ECO:0007669"/>
    <property type="project" value="InterPro"/>
</dbReference>
<dbReference type="EMBL" id="LBPY01000015">
    <property type="protein sequence ID" value="KKP65964.1"/>
    <property type="molecule type" value="Genomic_DNA"/>
</dbReference>
<dbReference type="InterPro" id="IPR002825">
    <property type="entry name" value="Pept_S49_ser-pept_pro"/>
</dbReference>
<evidence type="ECO:0000313" key="1">
    <source>
        <dbReference type="EMBL" id="KKP65964.1"/>
    </source>
</evidence>
<dbReference type="GO" id="GO:0006508">
    <property type="term" value="P:proteolysis"/>
    <property type="evidence" value="ECO:0007669"/>
    <property type="project" value="UniProtKB-KW"/>
</dbReference>
<keyword evidence="1" id="KW-0645">Protease</keyword>
<organism evidence="1 2">
    <name type="scientific">Candidatus Nomurabacteria bacterium GW2011_GWE1_35_16</name>
    <dbReference type="NCBI Taxonomy" id="1618761"/>
    <lineage>
        <taxon>Bacteria</taxon>
        <taxon>Candidatus Nomuraibacteriota</taxon>
    </lineage>
</organism>
<dbReference type="GO" id="GO:0008233">
    <property type="term" value="F:peptidase activity"/>
    <property type="evidence" value="ECO:0007669"/>
    <property type="project" value="UniProtKB-KW"/>
</dbReference>
<comment type="caution">
    <text evidence="1">The sequence shown here is derived from an EMBL/GenBank/DDBJ whole genome shotgun (WGS) entry which is preliminary data.</text>
</comment>
<keyword evidence="1" id="KW-0378">Hydrolase</keyword>
<reference evidence="1 2" key="1">
    <citation type="journal article" date="2015" name="Nature">
        <title>rRNA introns, odd ribosomes, and small enigmatic genomes across a large radiation of phyla.</title>
        <authorList>
            <person name="Brown C.T."/>
            <person name="Hug L.A."/>
            <person name="Thomas B.C."/>
            <person name="Sharon I."/>
            <person name="Castelle C.J."/>
            <person name="Singh A."/>
            <person name="Wilkins M.J."/>
            <person name="Williams K.H."/>
            <person name="Banfield J.F."/>
        </authorList>
    </citation>
    <scope>NUCLEOTIDE SEQUENCE [LARGE SCALE GENOMIC DNA]</scope>
</reference>
<protein>
    <submittedName>
        <fullName evidence="1">Periplasmic serine protease (ClpP class)</fullName>
    </submittedName>
</protein>
<name>A0A0G0B9A2_9BACT</name>
<proteinExistence type="predicted"/>
<accession>A0A0G0B9A2</accession>
<evidence type="ECO:0000313" key="2">
    <source>
        <dbReference type="Proteomes" id="UP000034952"/>
    </source>
</evidence>
<dbReference type="Proteomes" id="UP000034952">
    <property type="component" value="Unassembled WGS sequence"/>
</dbReference>
<gene>
    <name evidence="1" type="ORF">UR64_C0015G0003</name>
</gene>
<sequence>MFAKTIAKKKKDGSEFIVIIPKRAKSAATILSLGSDKIYLRNTAELGPVDPQLSVTDTNGSTQFTPAYLQVDAIENLLNSTALFSKSNFDSLFSKKKSFGNLETDIKIKFFDQCNYPVYINAKNELGLSDSIIEKITKDKIESNSNILKEDFNIFKDPHLTKSHGRLINLNDLKDNSLYKEKIINNLHNLCEDESQYKSLDTLLFELYVRKRQLLNDSGNEIVKNIETIDEFFTNSGKKLGQ</sequence>
<dbReference type="PANTHER" id="PTHR35984:SF1">
    <property type="entry name" value="PERIPLASMIC SERINE PROTEASE"/>
    <property type="match status" value="1"/>
</dbReference>